<dbReference type="InterPro" id="IPR017703">
    <property type="entry name" value="YgfZ/GCV_T_CS"/>
</dbReference>
<evidence type="ECO:0000259" key="5">
    <source>
        <dbReference type="Pfam" id="PF25455"/>
    </source>
</evidence>
<feature type="domain" description="GCVT N-terminal" evidence="4">
    <location>
        <begin position="54"/>
        <end position="143"/>
    </location>
</feature>
<keyword evidence="2" id="KW-0809">Transit peptide</keyword>
<protein>
    <submittedName>
        <fullName evidence="7">Transferase CAF17 homolog, mitochondrial</fullName>
    </submittedName>
</protein>
<evidence type="ECO:0000313" key="7">
    <source>
        <dbReference type="RefSeq" id="XP_015591189.1"/>
    </source>
</evidence>
<comment type="subcellular location">
    <subcellularLocation>
        <location evidence="1">Mitochondrion</location>
    </subcellularLocation>
</comment>
<dbReference type="GO" id="GO:0016740">
    <property type="term" value="F:transferase activity"/>
    <property type="evidence" value="ECO:0007669"/>
    <property type="project" value="UniProtKB-KW"/>
</dbReference>
<dbReference type="InterPro" id="IPR006222">
    <property type="entry name" value="GCVT_N"/>
</dbReference>
<dbReference type="KEGG" id="ccin:107265844"/>
<dbReference type="AlphaFoldDB" id="A0AAJ7FGV2"/>
<evidence type="ECO:0000256" key="3">
    <source>
        <dbReference type="ARBA" id="ARBA00023128"/>
    </source>
</evidence>
<dbReference type="GO" id="GO:0005759">
    <property type="term" value="C:mitochondrial matrix"/>
    <property type="evidence" value="ECO:0007669"/>
    <property type="project" value="TreeGrafter"/>
</dbReference>
<dbReference type="InterPro" id="IPR045179">
    <property type="entry name" value="YgfZ/GcvT"/>
</dbReference>
<dbReference type="RefSeq" id="XP_015591189.1">
    <property type="nucleotide sequence ID" value="XM_015735703.2"/>
</dbReference>
<dbReference type="GO" id="GO:0016226">
    <property type="term" value="P:iron-sulfur cluster assembly"/>
    <property type="evidence" value="ECO:0007669"/>
    <property type="project" value="TreeGrafter"/>
</dbReference>
<dbReference type="GeneID" id="107265844"/>
<dbReference type="PANTHER" id="PTHR22602:SF0">
    <property type="entry name" value="TRANSFERASE CAF17, MITOCHONDRIAL-RELATED"/>
    <property type="match status" value="1"/>
</dbReference>
<dbReference type="InterPro" id="IPR057460">
    <property type="entry name" value="CAF17_C"/>
</dbReference>
<dbReference type="NCBIfam" id="TIGR03317">
    <property type="entry name" value="ygfZ_signature"/>
    <property type="match status" value="1"/>
</dbReference>
<proteinExistence type="predicted"/>
<keyword evidence="3" id="KW-0496">Mitochondrion</keyword>
<dbReference type="SUPFAM" id="SSF103025">
    <property type="entry name" value="Folate-binding domain"/>
    <property type="match status" value="1"/>
</dbReference>
<sequence length="374" mass="43174">MMNKSSMNMLRLLRNPLVRTNVIGIHWYDINAVRYNSMQSTSRVLECLENRSLVRVAGSKVSEFLQGLITNDMRHFEEGAANMYALFLNIKGRVMYDSIIYRGEENEVYYIECDSQIVSQLQKHLKMFKVRRKVDIDSLEDTMKIWVAFDSCLNPTDKNNISEYGKPQLEGRILPCGTLNRRSSKQIDNIRLYEDPRLFDLGLRILTESNVSKDEIIKHLGPVATNNENLMNYKAFRYKLGIGEGIDDLPPGKPFPLEINCDYLHGISFHKGCYIGQELTARTHHTGVVRKRLMPIIFDQIPCKTLEYDEKIYDETGRVVGKFRGREKTFGLGLIRIAEARNAKTLIISDVTLKVIRPLWWAQELRNEKISADS</sequence>
<dbReference type="Pfam" id="PF25455">
    <property type="entry name" value="Beta-barrel_CAF17_C"/>
    <property type="match status" value="1"/>
</dbReference>
<keyword evidence="6" id="KW-1185">Reference proteome</keyword>
<dbReference type="Proteomes" id="UP000694920">
    <property type="component" value="Unplaced"/>
</dbReference>
<dbReference type="Gene3D" id="3.30.1360.120">
    <property type="entry name" value="Probable tRNA modification gtpase trme, domain 1"/>
    <property type="match status" value="1"/>
</dbReference>
<dbReference type="PANTHER" id="PTHR22602">
    <property type="entry name" value="TRANSFERASE CAF17, MITOCHONDRIAL-RELATED"/>
    <property type="match status" value="1"/>
</dbReference>
<organism evidence="6 7">
    <name type="scientific">Cephus cinctus</name>
    <name type="common">Wheat stem sawfly</name>
    <dbReference type="NCBI Taxonomy" id="211228"/>
    <lineage>
        <taxon>Eukaryota</taxon>
        <taxon>Metazoa</taxon>
        <taxon>Ecdysozoa</taxon>
        <taxon>Arthropoda</taxon>
        <taxon>Hexapoda</taxon>
        <taxon>Insecta</taxon>
        <taxon>Pterygota</taxon>
        <taxon>Neoptera</taxon>
        <taxon>Endopterygota</taxon>
        <taxon>Hymenoptera</taxon>
        <taxon>Cephoidea</taxon>
        <taxon>Cephidae</taxon>
        <taxon>Cephus</taxon>
    </lineage>
</organism>
<reference evidence="7" key="1">
    <citation type="submission" date="2025-08" db="UniProtKB">
        <authorList>
            <consortium name="RefSeq"/>
        </authorList>
    </citation>
    <scope>IDENTIFICATION</scope>
</reference>
<keyword evidence="7" id="KW-0808">Transferase</keyword>
<accession>A0AAJ7FGV2</accession>
<feature type="domain" description="CAF17 C-terminal" evidence="5">
    <location>
        <begin position="290"/>
        <end position="362"/>
    </location>
</feature>
<dbReference type="Pfam" id="PF01571">
    <property type="entry name" value="GCV_T"/>
    <property type="match status" value="1"/>
</dbReference>
<evidence type="ECO:0000256" key="1">
    <source>
        <dbReference type="ARBA" id="ARBA00004173"/>
    </source>
</evidence>
<evidence type="ECO:0000256" key="2">
    <source>
        <dbReference type="ARBA" id="ARBA00022946"/>
    </source>
</evidence>
<evidence type="ECO:0000313" key="6">
    <source>
        <dbReference type="Proteomes" id="UP000694920"/>
    </source>
</evidence>
<name>A0AAJ7FGV2_CEPCN</name>
<evidence type="ECO:0000259" key="4">
    <source>
        <dbReference type="Pfam" id="PF01571"/>
    </source>
</evidence>
<gene>
    <name evidence="7" type="primary">LOC107265844</name>
</gene>
<dbReference type="InterPro" id="IPR027266">
    <property type="entry name" value="TrmE/GcvT-like"/>
</dbReference>